<feature type="compositionally biased region" description="Polar residues" evidence="1">
    <location>
        <begin position="74"/>
        <end position="117"/>
    </location>
</feature>
<protein>
    <submittedName>
        <fullName evidence="3">Uncharacterized protein</fullName>
    </submittedName>
</protein>
<feature type="transmembrane region" description="Helical" evidence="2">
    <location>
        <begin position="380"/>
        <end position="400"/>
    </location>
</feature>
<dbReference type="AlphaFoldDB" id="A0AA39L5D6"/>
<evidence type="ECO:0000256" key="1">
    <source>
        <dbReference type="SAM" id="MobiDB-lite"/>
    </source>
</evidence>
<dbReference type="PANTHER" id="PTHR42024:SF1">
    <property type="entry name" value="AMINO ACID PERMEASE_ SLC12A DOMAIN-CONTAINING PROTEIN"/>
    <property type="match status" value="1"/>
</dbReference>
<name>A0AA39L5D6_SARSR</name>
<feature type="region of interest" description="Disordered" evidence="1">
    <location>
        <begin position="1"/>
        <end position="148"/>
    </location>
</feature>
<organism evidence="3 4">
    <name type="scientific">Sarocladium strictum</name>
    <name type="common">Black bundle disease fungus</name>
    <name type="synonym">Acremonium strictum</name>
    <dbReference type="NCBI Taxonomy" id="5046"/>
    <lineage>
        <taxon>Eukaryota</taxon>
        <taxon>Fungi</taxon>
        <taxon>Dikarya</taxon>
        <taxon>Ascomycota</taxon>
        <taxon>Pezizomycotina</taxon>
        <taxon>Sordariomycetes</taxon>
        <taxon>Hypocreomycetidae</taxon>
        <taxon>Hypocreales</taxon>
        <taxon>Sarocladiaceae</taxon>
        <taxon>Sarocladium</taxon>
    </lineage>
</organism>
<sequence length="464" mass="52290">MPQVRRGSARLSSEQSLTAAVAAAAATPATPTSPLRDNFSPSEPALAPVPSATNATIPDDPQSSQPVSRAHRASSFSPIRTTSNDPANRPTVSFKTQSVDQIPSDDYNSPRDSSQNIPRRHTLDYPSSRRSLSYAQRPREDAYYDSRAATREEYHRRGHTLQEYYDRHPDLLPQLPFTWHHGRQRFKLWLFAFLVFVDASAVPIALYYGLHYAGHVEGWIIFAVVTTIWGGPTYLELAIRTLRLIKKERFYRPLGTDSRWCFDMTTWVSLLTIFVVTTLFIVGSAPHNVWLRVLCMPAPALLYCLGGWLLLLNLYNYFGWPAPFRISSTAKGEKVLPPVYYFMEDVVAVNASAGRPYREALASRYAASPRFRRMLLIQSWFWAIPALVLAIPLTIISVIPQVPATGAYGVAWAVPFLWAVLWGLITIWWCKKEMVRERLEWESGEVPAGKGAVMRSEENSVIAA</sequence>
<dbReference type="Proteomes" id="UP001175261">
    <property type="component" value="Unassembled WGS sequence"/>
</dbReference>
<feature type="transmembrane region" description="Helical" evidence="2">
    <location>
        <begin position="406"/>
        <end position="430"/>
    </location>
</feature>
<keyword evidence="4" id="KW-1185">Reference proteome</keyword>
<keyword evidence="2" id="KW-1133">Transmembrane helix</keyword>
<feature type="compositionally biased region" description="Polar residues" evidence="1">
    <location>
        <begin position="51"/>
        <end position="67"/>
    </location>
</feature>
<gene>
    <name evidence="3" type="ORF">NLU13_7230</name>
</gene>
<feature type="transmembrane region" description="Helical" evidence="2">
    <location>
        <begin position="289"/>
        <end position="315"/>
    </location>
</feature>
<evidence type="ECO:0000313" key="3">
    <source>
        <dbReference type="EMBL" id="KAK0384752.1"/>
    </source>
</evidence>
<reference evidence="3" key="1">
    <citation type="submission" date="2022-10" db="EMBL/GenBank/DDBJ databases">
        <title>Determination and structural analysis of whole genome sequence of Sarocladium strictum F4-1.</title>
        <authorList>
            <person name="Hu L."/>
            <person name="Jiang Y."/>
        </authorList>
    </citation>
    <scope>NUCLEOTIDE SEQUENCE</scope>
    <source>
        <strain evidence="3">F4-1</strain>
    </source>
</reference>
<feature type="compositionally biased region" description="Low complexity" evidence="1">
    <location>
        <begin position="18"/>
        <end position="32"/>
    </location>
</feature>
<keyword evidence="2" id="KW-0472">Membrane</keyword>
<evidence type="ECO:0000256" key="2">
    <source>
        <dbReference type="SAM" id="Phobius"/>
    </source>
</evidence>
<proteinExistence type="predicted"/>
<accession>A0AA39L5D6</accession>
<comment type="caution">
    <text evidence="3">The sequence shown here is derived from an EMBL/GenBank/DDBJ whole genome shotgun (WGS) entry which is preliminary data.</text>
</comment>
<feature type="transmembrane region" description="Helical" evidence="2">
    <location>
        <begin position="260"/>
        <end position="283"/>
    </location>
</feature>
<dbReference type="EMBL" id="JAPDFR010000007">
    <property type="protein sequence ID" value="KAK0384752.1"/>
    <property type="molecule type" value="Genomic_DNA"/>
</dbReference>
<feature type="compositionally biased region" description="Basic and acidic residues" evidence="1">
    <location>
        <begin position="137"/>
        <end position="148"/>
    </location>
</feature>
<feature type="transmembrane region" description="Helical" evidence="2">
    <location>
        <begin position="188"/>
        <end position="208"/>
    </location>
</feature>
<feature type="transmembrane region" description="Helical" evidence="2">
    <location>
        <begin position="220"/>
        <end position="239"/>
    </location>
</feature>
<dbReference type="PANTHER" id="PTHR42024">
    <property type="entry name" value="AMINO ACID PERMEASE_ SLC12A DOMAIN-CONTAINING PROTEIN"/>
    <property type="match status" value="1"/>
</dbReference>
<keyword evidence="2" id="KW-0812">Transmembrane</keyword>
<evidence type="ECO:0000313" key="4">
    <source>
        <dbReference type="Proteomes" id="UP001175261"/>
    </source>
</evidence>